<accession>A0A6I6K1F7</accession>
<dbReference type="Pfam" id="PF12954">
    <property type="entry name" value="DUF3843"/>
    <property type="match status" value="1"/>
</dbReference>
<dbReference type="EMBL" id="CP046401">
    <property type="protein sequence ID" value="QGY47280.1"/>
    <property type="molecule type" value="Genomic_DNA"/>
</dbReference>
<dbReference type="RefSeq" id="WP_158870995.1">
    <property type="nucleotide sequence ID" value="NZ_CP046401.1"/>
</dbReference>
<evidence type="ECO:0000313" key="1">
    <source>
        <dbReference type="EMBL" id="QGY47280.1"/>
    </source>
</evidence>
<sequence>MEKDKIYIDDWLTLKPYENQTLTDSYYLKLCNKIKQALLSGKAPVVFYMYIEKEDINLLACFLTAWFEDLVSDTNIYNTFVKQHKQLYNKPLPFYDCEEYFDDEINPQDIGFLIWYFMNTVQTDKFISPYNEFIELSTEKVFAVFDEAWEYAPENMVLQNIYSINEDADYYDSRNLIDTLLFKTYLFYPDTLFRLEENEAEIIEENGMDENLVMYLNENRESTLQNSGTHLLAFKGKEWVAEIIGKENALYDAYLNISKRIRGFFLYKGQDENDVFLEHIASGKAFKLTKKSFDHSNNLTEIDTIVFMGIVQWKGEWWFSGVYFQNDFNADLVLKEKNSFESRQVVNFLDHKNEKIIDTLKKQHTAFLDFNNGLPIAFLASDMLMDFNQKYYDYFNDSLNLTEKEIEEARERGRRDGFFKPDEEQKTTDFSSVAESGLVFFNEKSGIEIALECNSAFPLPGNPFFDKENSEDHIFRLFMDENISTELAMYCINNCKDKLLFFTEGMGKLYLNDIDFLLRFWKKERYYSEPSITEIGDKN</sequence>
<reference evidence="1 2" key="1">
    <citation type="submission" date="2019-11" db="EMBL/GenBank/DDBJ databases">
        <authorList>
            <person name="Zheng R.K."/>
            <person name="Sun C.M."/>
        </authorList>
    </citation>
    <scope>NUCLEOTIDE SEQUENCE [LARGE SCALE GENOMIC DNA]</scope>
    <source>
        <strain evidence="1 2">WC007</strain>
    </source>
</reference>
<gene>
    <name evidence="1" type="ORF">GM418_27530</name>
</gene>
<evidence type="ECO:0000313" key="2">
    <source>
        <dbReference type="Proteomes" id="UP000428260"/>
    </source>
</evidence>
<dbReference type="AlphaFoldDB" id="A0A6I6K1F7"/>
<protein>
    <submittedName>
        <fullName evidence="1">DUF3843 family protein</fullName>
    </submittedName>
</protein>
<keyword evidence="2" id="KW-1185">Reference proteome</keyword>
<dbReference type="InterPro" id="IPR024214">
    <property type="entry name" value="DUF3843"/>
</dbReference>
<organism evidence="1 2">
    <name type="scientific">Maribellus comscasis</name>
    <dbReference type="NCBI Taxonomy" id="2681766"/>
    <lineage>
        <taxon>Bacteria</taxon>
        <taxon>Pseudomonadati</taxon>
        <taxon>Bacteroidota</taxon>
        <taxon>Bacteroidia</taxon>
        <taxon>Marinilabiliales</taxon>
        <taxon>Prolixibacteraceae</taxon>
        <taxon>Maribellus</taxon>
    </lineage>
</organism>
<proteinExistence type="predicted"/>
<dbReference type="Proteomes" id="UP000428260">
    <property type="component" value="Chromosome"/>
</dbReference>
<name>A0A6I6K1F7_9BACT</name>
<dbReference type="KEGG" id="mcos:GM418_27530"/>